<gene>
    <name evidence="2" type="primary">LOC108564705</name>
</gene>
<dbReference type="Proteomes" id="UP000695000">
    <property type="component" value="Unplaced"/>
</dbReference>
<name>A0ABM1MXJ0_NICVS</name>
<dbReference type="RefSeq" id="XP_017779290.1">
    <property type="nucleotide sequence ID" value="XM_017923801.1"/>
</dbReference>
<protein>
    <submittedName>
        <fullName evidence="2">Uncharacterized protein LOC108564705</fullName>
    </submittedName>
</protein>
<accession>A0ABM1MXJ0</accession>
<organism evidence="1 2">
    <name type="scientific">Nicrophorus vespilloides</name>
    <name type="common">Boreal carrion beetle</name>
    <dbReference type="NCBI Taxonomy" id="110193"/>
    <lineage>
        <taxon>Eukaryota</taxon>
        <taxon>Metazoa</taxon>
        <taxon>Ecdysozoa</taxon>
        <taxon>Arthropoda</taxon>
        <taxon>Hexapoda</taxon>
        <taxon>Insecta</taxon>
        <taxon>Pterygota</taxon>
        <taxon>Neoptera</taxon>
        <taxon>Endopterygota</taxon>
        <taxon>Coleoptera</taxon>
        <taxon>Polyphaga</taxon>
        <taxon>Staphyliniformia</taxon>
        <taxon>Silphidae</taxon>
        <taxon>Nicrophorinae</taxon>
        <taxon>Nicrophorus</taxon>
    </lineage>
</organism>
<keyword evidence="1" id="KW-1185">Reference proteome</keyword>
<reference evidence="2" key="1">
    <citation type="submission" date="2025-08" db="UniProtKB">
        <authorList>
            <consortium name="RefSeq"/>
        </authorList>
    </citation>
    <scope>IDENTIFICATION</scope>
    <source>
        <tissue evidence="2">Whole Larva</tissue>
    </source>
</reference>
<proteinExistence type="predicted"/>
<evidence type="ECO:0000313" key="1">
    <source>
        <dbReference type="Proteomes" id="UP000695000"/>
    </source>
</evidence>
<evidence type="ECO:0000313" key="2">
    <source>
        <dbReference type="RefSeq" id="XP_017779290.1"/>
    </source>
</evidence>
<sequence>MSSHPRFSEQDVENVRRGFAADHGRYIALMDLSQLLSNDTVESQLPSAEVVLHRPLPELGPLHPSMVEIPNTVANMDLESLSSPSPPIPRMMKNLLKDRRRFHRQFVSASSTAHSHDYDEEIVARAHRAMENFQLKEMFKQEQDEPRPETEKEFCKELLFASIINPPDV</sequence>
<dbReference type="GeneID" id="108564705"/>